<evidence type="ECO:0000256" key="5">
    <source>
        <dbReference type="ARBA" id="ARBA00023136"/>
    </source>
</evidence>
<evidence type="ECO:0000256" key="3">
    <source>
        <dbReference type="ARBA" id="ARBA00022692"/>
    </source>
</evidence>
<protein>
    <submittedName>
        <fullName evidence="7">Inner membrane protein YhjD</fullName>
    </submittedName>
</protein>
<evidence type="ECO:0000256" key="4">
    <source>
        <dbReference type="ARBA" id="ARBA00022989"/>
    </source>
</evidence>
<gene>
    <name evidence="7" type="primary">yhjD</name>
    <name evidence="7" type="ORF">LC603019_01248</name>
</gene>
<evidence type="ECO:0000256" key="2">
    <source>
        <dbReference type="ARBA" id="ARBA00022475"/>
    </source>
</evidence>
<dbReference type="RefSeq" id="WP_053979074.1">
    <property type="nucleotide sequence ID" value="NZ_CAJPTR010000042.1"/>
</dbReference>
<dbReference type="PIRSF" id="PIRSF035875">
    <property type="entry name" value="RNase_BN"/>
    <property type="match status" value="1"/>
</dbReference>
<sequence>MTISTDLKEPDALRGLAKFRVKWPWLDHLLATHERYSQERGNLYAGGITYFSVLGIFPLLMVGFAIAGVFLFSRPELLVDIQNQIVAKVPGSMGEQVSQLVETAVKQRSAVGVIGLLTALYSGLGWIGNLRDGLTAQWAIPLQAENFLKKKGKDLLALLGLFLAFVVAFGLTMISSSGLMEKVVGWLQLSHVPGMQVLLTVVSLLVSALAIWVVMIWVIGYLPRKHAEPRASLVAATGATVLLVIWIRVAAIYVKSVLSSPAGVVFGPIIGIMVFLFFTWRIILFCTAWAATSQRALRGDVAAKRSETDRDEKSKAASLSVVAAAAVKERENND</sequence>
<comment type="subcellular location">
    <subcellularLocation>
        <location evidence="1">Cell membrane</location>
        <topology evidence="1">Multi-pass membrane protein</topology>
    </subcellularLocation>
</comment>
<reference evidence="7 8" key="1">
    <citation type="submission" date="2019-04" db="EMBL/GenBank/DDBJ databases">
        <authorList>
            <person name="Seth-Smith MB H."/>
            <person name="Seth-Smith H."/>
        </authorList>
    </citation>
    <scope>NUCLEOTIDE SEQUENCE [LARGE SCALE GENOMIC DNA]</scope>
    <source>
        <strain evidence="7">USB-603019</strain>
    </source>
</reference>
<keyword evidence="2" id="KW-1003">Cell membrane</keyword>
<proteinExistence type="predicted"/>
<dbReference type="GeneID" id="84895152"/>
<evidence type="ECO:0000313" key="8">
    <source>
        <dbReference type="Proteomes" id="UP000324288"/>
    </source>
</evidence>
<keyword evidence="4 6" id="KW-1133">Transmembrane helix</keyword>
<dbReference type="Proteomes" id="UP000324288">
    <property type="component" value="Chromosome"/>
</dbReference>
<dbReference type="PANTHER" id="PTHR30213:SF1">
    <property type="entry name" value="INNER MEMBRANE PROTEIN YHJD"/>
    <property type="match status" value="1"/>
</dbReference>
<keyword evidence="8" id="KW-1185">Reference proteome</keyword>
<feature type="transmembrane region" description="Helical" evidence="6">
    <location>
        <begin position="231"/>
        <end position="253"/>
    </location>
</feature>
<keyword evidence="3 6" id="KW-0812">Transmembrane</keyword>
<dbReference type="InterPro" id="IPR005274">
    <property type="entry name" value="IM_pro_YhjD"/>
</dbReference>
<dbReference type="AlphaFoldDB" id="A0A5E3ZXY7"/>
<dbReference type="EMBL" id="LR584267">
    <property type="protein sequence ID" value="VHO01230.1"/>
    <property type="molecule type" value="Genomic_DNA"/>
</dbReference>
<evidence type="ECO:0000313" key="7">
    <source>
        <dbReference type="EMBL" id="VHO01230.1"/>
    </source>
</evidence>
<accession>A0A5E3ZXY7</accession>
<feature type="transmembrane region" description="Helical" evidence="6">
    <location>
        <begin position="155"/>
        <end position="175"/>
    </location>
</feature>
<dbReference type="NCBIfam" id="TIGR00766">
    <property type="entry name" value="inner membrane protein YhjD"/>
    <property type="match status" value="1"/>
</dbReference>
<feature type="transmembrane region" description="Helical" evidence="6">
    <location>
        <begin position="195"/>
        <end position="219"/>
    </location>
</feature>
<keyword evidence="5 6" id="KW-0472">Membrane</keyword>
<dbReference type="Pfam" id="PF03631">
    <property type="entry name" value="Virul_fac_BrkB"/>
    <property type="match status" value="1"/>
</dbReference>
<name>A0A5E3ZXY7_9ACTN</name>
<organism evidence="7 8">
    <name type="scientific">Lawsonella clevelandensis</name>
    <dbReference type="NCBI Taxonomy" id="1528099"/>
    <lineage>
        <taxon>Bacteria</taxon>
        <taxon>Bacillati</taxon>
        <taxon>Actinomycetota</taxon>
        <taxon>Actinomycetes</taxon>
        <taxon>Mycobacteriales</taxon>
        <taxon>Lawsonellaceae</taxon>
        <taxon>Lawsonella</taxon>
    </lineage>
</organism>
<dbReference type="GO" id="GO:0005886">
    <property type="term" value="C:plasma membrane"/>
    <property type="evidence" value="ECO:0007669"/>
    <property type="project" value="UniProtKB-SubCell"/>
</dbReference>
<dbReference type="InterPro" id="IPR017039">
    <property type="entry name" value="Virul_fac_BrkB"/>
</dbReference>
<feature type="transmembrane region" description="Helical" evidence="6">
    <location>
        <begin position="265"/>
        <end position="291"/>
    </location>
</feature>
<evidence type="ECO:0000256" key="1">
    <source>
        <dbReference type="ARBA" id="ARBA00004651"/>
    </source>
</evidence>
<feature type="transmembrane region" description="Helical" evidence="6">
    <location>
        <begin position="48"/>
        <end position="72"/>
    </location>
</feature>
<evidence type="ECO:0000256" key="6">
    <source>
        <dbReference type="SAM" id="Phobius"/>
    </source>
</evidence>
<dbReference type="PANTHER" id="PTHR30213">
    <property type="entry name" value="INNER MEMBRANE PROTEIN YHJD"/>
    <property type="match status" value="1"/>
</dbReference>